<evidence type="ECO:0000313" key="1">
    <source>
        <dbReference type="EMBL" id="KAG0412665.1"/>
    </source>
</evidence>
<reference evidence="1 2" key="1">
    <citation type="journal article" date="2020" name="Cell">
        <title>Large-Scale Comparative Analyses of Tick Genomes Elucidate Their Genetic Diversity and Vector Capacities.</title>
        <authorList>
            <consortium name="Tick Genome and Microbiome Consortium (TIGMIC)"/>
            <person name="Jia N."/>
            <person name="Wang J."/>
            <person name="Shi W."/>
            <person name="Du L."/>
            <person name="Sun Y."/>
            <person name="Zhan W."/>
            <person name="Jiang J.F."/>
            <person name="Wang Q."/>
            <person name="Zhang B."/>
            <person name="Ji P."/>
            <person name="Bell-Sakyi L."/>
            <person name="Cui X.M."/>
            <person name="Yuan T.T."/>
            <person name="Jiang B.G."/>
            <person name="Yang W.F."/>
            <person name="Lam T.T."/>
            <person name="Chang Q.C."/>
            <person name="Ding S.J."/>
            <person name="Wang X.J."/>
            <person name="Zhu J.G."/>
            <person name="Ruan X.D."/>
            <person name="Zhao L."/>
            <person name="Wei J.T."/>
            <person name="Ye R.Z."/>
            <person name="Que T.C."/>
            <person name="Du C.H."/>
            <person name="Zhou Y.H."/>
            <person name="Cheng J.X."/>
            <person name="Dai P.F."/>
            <person name="Guo W.B."/>
            <person name="Han X.H."/>
            <person name="Huang E.J."/>
            <person name="Li L.F."/>
            <person name="Wei W."/>
            <person name="Gao Y.C."/>
            <person name="Liu J.Z."/>
            <person name="Shao H.Z."/>
            <person name="Wang X."/>
            <person name="Wang C.C."/>
            <person name="Yang T.C."/>
            <person name="Huo Q.B."/>
            <person name="Li W."/>
            <person name="Chen H.Y."/>
            <person name="Chen S.E."/>
            <person name="Zhou L.G."/>
            <person name="Ni X.B."/>
            <person name="Tian J.H."/>
            <person name="Sheng Y."/>
            <person name="Liu T."/>
            <person name="Pan Y.S."/>
            <person name="Xia L.Y."/>
            <person name="Li J."/>
            <person name="Zhao F."/>
            <person name="Cao W.C."/>
        </authorList>
    </citation>
    <scope>NUCLEOTIDE SEQUENCE [LARGE SCALE GENOMIC DNA]</scope>
    <source>
        <strain evidence="1">Iper-2018</strain>
    </source>
</reference>
<dbReference type="Proteomes" id="UP000805193">
    <property type="component" value="Unassembled WGS sequence"/>
</dbReference>
<sequence length="189" mass="20887">MTSLLWNAQTAEARAAAAPARQLSSRLGGSEARALGLRIPMWRVRIPAETCDLLGEIFKHFDRKFWVRTSPLEVQMILATMASLLAEITDKRELVQGMMPIVSNIATLKNMYPTYYAIPVIVGAFSNLIMPASVPLVILHEVARVSFLKLFILGLLLKLLIITMVLITVNSAGKMVYGFGKAAIYSVEH</sequence>
<evidence type="ECO:0000313" key="2">
    <source>
        <dbReference type="Proteomes" id="UP000805193"/>
    </source>
</evidence>
<proteinExistence type="predicted"/>
<organism evidence="1 2">
    <name type="scientific">Ixodes persulcatus</name>
    <name type="common">Taiga tick</name>
    <dbReference type="NCBI Taxonomy" id="34615"/>
    <lineage>
        <taxon>Eukaryota</taxon>
        <taxon>Metazoa</taxon>
        <taxon>Ecdysozoa</taxon>
        <taxon>Arthropoda</taxon>
        <taxon>Chelicerata</taxon>
        <taxon>Arachnida</taxon>
        <taxon>Acari</taxon>
        <taxon>Parasitiformes</taxon>
        <taxon>Ixodida</taxon>
        <taxon>Ixodoidea</taxon>
        <taxon>Ixodidae</taxon>
        <taxon>Ixodinae</taxon>
        <taxon>Ixodes</taxon>
    </lineage>
</organism>
<gene>
    <name evidence="1" type="ORF">HPB47_010183</name>
</gene>
<protein>
    <submittedName>
        <fullName evidence="1">Uncharacterized protein</fullName>
    </submittedName>
</protein>
<comment type="caution">
    <text evidence="1">The sequence shown here is derived from an EMBL/GenBank/DDBJ whole genome shotgun (WGS) entry which is preliminary data.</text>
</comment>
<name>A0AC60NZS6_IXOPE</name>
<accession>A0AC60NZS6</accession>
<dbReference type="EMBL" id="JABSTQ010011331">
    <property type="protein sequence ID" value="KAG0412665.1"/>
    <property type="molecule type" value="Genomic_DNA"/>
</dbReference>
<keyword evidence="2" id="KW-1185">Reference proteome</keyword>